<dbReference type="OrthoDB" id="8963224at2759"/>
<dbReference type="InterPro" id="IPR013783">
    <property type="entry name" value="Ig-like_fold"/>
</dbReference>
<dbReference type="EMBL" id="BEZZ01000426">
    <property type="protein sequence ID" value="GCC32330.1"/>
    <property type="molecule type" value="Genomic_DNA"/>
</dbReference>
<keyword evidence="3 6" id="KW-0472">Membrane</keyword>
<organism evidence="8 9">
    <name type="scientific">Chiloscyllium punctatum</name>
    <name type="common">Brownbanded bambooshark</name>
    <name type="synonym">Hemiscyllium punctatum</name>
    <dbReference type="NCBI Taxonomy" id="137246"/>
    <lineage>
        <taxon>Eukaryota</taxon>
        <taxon>Metazoa</taxon>
        <taxon>Chordata</taxon>
        <taxon>Craniata</taxon>
        <taxon>Vertebrata</taxon>
        <taxon>Chondrichthyes</taxon>
        <taxon>Elasmobranchii</taxon>
        <taxon>Galeomorphii</taxon>
        <taxon>Galeoidea</taxon>
        <taxon>Orectolobiformes</taxon>
        <taxon>Hemiscylliidae</taxon>
        <taxon>Chiloscyllium</taxon>
    </lineage>
</organism>
<evidence type="ECO:0000256" key="4">
    <source>
        <dbReference type="ARBA" id="ARBA00023180"/>
    </source>
</evidence>
<evidence type="ECO:0000256" key="5">
    <source>
        <dbReference type="ARBA" id="ARBA00023319"/>
    </source>
</evidence>
<dbReference type="AlphaFoldDB" id="A0A401SPL7"/>
<dbReference type="PROSITE" id="PS50835">
    <property type="entry name" value="IG_LIKE"/>
    <property type="match status" value="1"/>
</dbReference>
<gene>
    <name evidence="8" type="ORF">chiPu_0010791</name>
</gene>
<comment type="caution">
    <text evidence="8">The sequence shown here is derived from an EMBL/GenBank/DDBJ whole genome shotgun (WGS) entry which is preliminary data.</text>
</comment>
<comment type="subcellular location">
    <subcellularLocation>
        <location evidence="1">Membrane</location>
    </subcellularLocation>
</comment>
<keyword evidence="6" id="KW-1133">Transmembrane helix</keyword>
<reference evidence="8 9" key="1">
    <citation type="journal article" date="2018" name="Nat. Ecol. Evol.">
        <title>Shark genomes provide insights into elasmobranch evolution and the origin of vertebrates.</title>
        <authorList>
            <person name="Hara Y"/>
            <person name="Yamaguchi K"/>
            <person name="Onimaru K"/>
            <person name="Kadota M"/>
            <person name="Koyanagi M"/>
            <person name="Keeley SD"/>
            <person name="Tatsumi K"/>
            <person name="Tanaka K"/>
            <person name="Motone F"/>
            <person name="Kageyama Y"/>
            <person name="Nozu R"/>
            <person name="Adachi N"/>
            <person name="Nishimura O"/>
            <person name="Nakagawa R"/>
            <person name="Tanegashima C"/>
            <person name="Kiyatake I"/>
            <person name="Matsumoto R"/>
            <person name="Murakumo K"/>
            <person name="Nishida K"/>
            <person name="Terakita A"/>
            <person name="Kuratani S"/>
            <person name="Sato K"/>
            <person name="Hyodo S Kuraku.S."/>
        </authorList>
    </citation>
    <scope>NUCLEOTIDE SEQUENCE [LARGE SCALE GENOMIC DNA]</scope>
</reference>
<feature type="domain" description="Ig-like" evidence="7">
    <location>
        <begin position="272"/>
        <end position="356"/>
    </location>
</feature>
<evidence type="ECO:0000256" key="3">
    <source>
        <dbReference type="ARBA" id="ARBA00023136"/>
    </source>
</evidence>
<dbReference type="OMA" id="EYEMHID"/>
<keyword evidence="5" id="KW-0393">Immunoglobulin domain</keyword>
<dbReference type="Gene3D" id="2.60.40.10">
    <property type="entry name" value="Immunoglobulins"/>
    <property type="match status" value="3"/>
</dbReference>
<accession>A0A401SPL7</accession>
<keyword evidence="6" id="KW-0812">Transmembrane</keyword>
<keyword evidence="9" id="KW-1185">Reference proteome</keyword>
<proteinExistence type="predicted"/>
<evidence type="ECO:0000256" key="1">
    <source>
        <dbReference type="ARBA" id="ARBA00004370"/>
    </source>
</evidence>
<dbReference type="InterPro" id="IPR013151">
    <property type="entry name" value="Immunoglobulin_dom"/>
</dbReference>
<name>A0A401SPL7_CHIPU</name>
<dbReference type="InterPro" id="IPR007110">
    <property type="entry name" value="Ig-like_dom"/>
</dbReference>
<dbReference type="InterPro" id="IPR015631">
    <property type="entry name" value="CD2/SLAM_rcpt"/>
</dbReference>
<dbReference type="PANTHER" id="PTHR12080">
    <property type="entry name" value="SIGNALING LYMPHOCYTIC ACTIVATION MOLECULE"/>
    <property type="match status" value="1"/>
</dbReference>
<sequence length="394" mass="44917">MKKRRKGHSGVSTMKFSALLNVQVFQLVSVFHLCVVWGGELLARPNTITNAPAGGRVLFPIQSQGRKDQYNVTFISKFPRTFEILEWKSNNPEKLHIVYPLYRHRIGIDRNSVILYNVQVNDTGEYEMHIDDCGTMLKRHDRSGYSVKVLVFHLFVVCQDALLVRPDTTTNAKAGEQVQFPMHHQGNDSYDVTFGLKFPRAFKIFIWKSSHPEKLYIVHPLYRHRVGIKRDYVVLNGVQVNDTGEYEIHIDYYGTKLKNRGHSIFMMHVIEPVSQPMTAINGNCVNSPNITLSCSVSKGSNITIHWEKVSMSGVLSETYDGSVLAIDCAHEEEQHEYRCFVKNLVSNATSNRVTIGPHHRTNTKDQRTCLMVLVPLAMVIVVSASVYLWNTHRS</sequence>
<dbReference type="PANTHER" id="PTHR12080:SF48">
    <property type="entry name" value="IMMUNOGLOBULIN SUBTYPE DOMAIN-CONTAINING PROTEIN"/>
    <property type="match status" value="1"/>
</dbReference>
<keyword evidence="2" id="KW-0732">Signal</keyword>
<dbReference type="Proteomes" id="UP000287033">
    <property type="component" value="Unassembled WGS sequence"/>
</dbReference>
<dbReference type="InterPro" id="IPR036179">
    <property type="entry name" value="Ig-like_dom_sf"/>
</dbReference>
<dbReference type="Pfam" id="PF00047">
    <property type="entry name" value="ig"/>
    <property type="match status" value="1"/>
</dbReference>
<evidence type="ECO:0000313" key="8">
    <source>
        <dbReference type="EMBL" id="GCC32330.1"/>
    </source>
</evidence>
<dbReference type="GO" id="GO:0016020">
    <property type="term" value="C:membrane"/>
    <property type="evidence" value="ECO:0007669"/>
    <property type="project" value="UniProtKB-SubCell"/>
</dbReference>
<evidence type="ECO:0000256" key="2">
    <source>
        <dbReference type="ARBA" id="ARBA00022729"/>
    </source>
</evidence>
<evidence type="ECO:0000259" key="7">
    <source>
        <dbReference type="PROSITE" id="PS50835"/>
    </source>
</evidence>
<feature type="transmembrane region" description="Helical" evidence="6">
    <location>
        <begin position="370"/>
        <end position="389"/>
    </location>
</feature>
<evidence type="ECO:0000256" key="6">
    <source>
        <dbReference type="SAM" id="Phobius"/>
    </source>
</evidence>
<protein>
    <recommendedName>
        <fullName evidence="7">Ig-like domain-containing protein</fullName>
    </recommendedName>
</protein>
<dbReference type="SUPFAM" id="SSF48726">
    <property type="entry name" value="Immunoglobulin"/>
    <property type="match status" value="1"/>
</dbReference>
<evidence type="ECO:0000313" key="9">
    <source>
        <dbReference type="Proteomes" id="UP000287033"/>
    </source>
</evidence>
<keyword evidence="4" id="KW-0325">Glycoprotein</keyword>